<protein>
    <submittedName>
        <fullName evidence="2">Uncharacterized protein</fullName>
    </submittedName>
</protein>
<dbReference type="Proteomes" id="UP001515480">
    <property type="component" value="Unassembled WGS sequence"/>
</dbReference>
<name>A0AB34JRZ0_PRYPA</name>
<proteinExistence type="predicted"/>
<dbReference type="AlphaFoldDB" id="A0AB34JRZ0"/>
<organism evidence="2 3">
    <name type="scientific">Prymnesium parvum</name>
    <name type="common">Toxic golden alga</name>
    <dbReference type="NCBI Taxonomy" id="97485"/>
    <lineage>
        <taxon>Eukaryota</taxon>
        <taxon>Haptista</taxon>
        <taxon>Haptophyta</taxon>
        <taxon>Prymnesiophyceae</taxon>
        <taxon>Prymnesiales</taxon>
        <taxon>Prymnesiaceae</taxon>
        <taxon>Prymnesium</taxon>
    </lineage>
</organism>
<evidence type="ECO:0000313" key="3">
    <source>
        <dbReference type="Proteomes" id="UP001515480"/>
    </source>
</evidence>
<evidence type="ECO:0000256" key="1">
    <source>
        <dbReference type="SAM" id="MobiDB-lite"/>
    </source>
</evidence>
<comment type="caution">
    <text evidence="2">The sequence shown here is derived from an EMBL/GenBank/DDBJ whole genome shotgun (WGS) entry which is preliminary data.</text>
</comment>
<keyword evidence="3" id="KW-1185">Reference proteome</keyword>
<feature type="compositionally biased region" description="Polar residues" evidence="1">
    <location>
        <begin position="9"/>
        <end position="28"/>
    </location>
</feature>
<dbReference type="EMBL" id="JBGBPQ010000005">
    <property type="protein sequence ID" value="KAL1523767.1"/>
    <property type="molecule type" value="Genomic_DNA"/>
</dbReference>
<gene>
    <name evidence="2" type="ORF">AB1Y20_018692</name>
</gene>
<evidence type="ECO:0000313" key="2">
    <source>
        <dbReference type="EMBL" id="KAL1523767.1"/>
    </source>
</evidence>
<accession>A0AB34JRZ0</accession>
<reference evidence="2 3" key="1">
    <citation type="journal article" date="2024" name="Science">
        <title>Giant polyketide synthase enzymes in the biosynthesis of giant marine polyether toxins.</title>
        <authorList>
            <person name="Fallon T.R."/>
            <person name="Shende V.V."/>
            <person name="Wierzbicki I.H."/>
            <person name="Pendleton A.L."/>
            <person name="Watervoot N.F."/>
            <person name="Auber R.P."/>
            <person name="Gonzalez D.J."/>
            <person name="Wisecaver J.H."/>
            <person name="Moore B.S."/>
        </authorList>
    </citation>
    <scope>NUCLEOTIDE SEQUENCE [LARGE SCALE GENOMIC DNA]</scope>
    <source>
        <strain evidence="2 3">12B1</strain>
    </source>
</reference>
<feature type="compositionally biased region" description="Basic and acidic residues" evidence="1">
    <location>
        <begin position="30"/>
        <end position="63"/>
    </location>
</feature>
<feature type="region of interest" description="Disordered" evidence="1">
    <location>
        <begin position="1"/>
        <end position="63"/>
    </location>
</feature>
<sequence length="73" mass="8196">MESDKNMTNDKVASSQEATTTTRQLGKTSKQRDDVKDNKEFKTDTTDEPMENKVDEQTVSRMSDLHKACGLVA</sequence>